<proteinExistence type="predicted"/>
<name>A0A7C1JVW6_THERO</name>
<sequence length="170" mass="19220">MAARDLLRRFSSIENAVADVLLGRVPFDPWWAQVRSLFLLLRQQHQHHLAHLFSSDEEALHLLDDLFINLFRSVTLNQSLLAQLRERFQQDHRTEVDLAFAAFGLWAGRTLDAQLAQLRVLLELLGIQDGSIEIAPLTSATLQDALAEMEASVYLPWMPKFCYTAGAGPP</sequence>
<dbReference type="AlphaFoldDB" id="A0A7C1JVW6"/>
<evidence type="ECO:0000313" key="1">
    <source>
        <dbReference type="EMBL" id="HEF66399.1"/>
    </source>
</evidence>
<protein>
    <submittedName>
        <fullName evidence="1">Uncharacterized protein</fullName>
    </submittedName>
</protein>
<organism evidence="1">
    <name type="scientific">Thermomicrobium roseum</name>
    <dbReference type="NCBI Taxonomy" id="500"/>
    <lineage>
        <taxon>Bacteria</taxon>
        <taxon>Pseudomonadati</taxon>
        <taxon>Thermomicrobiota</taxon>
        <taxon>Thermomicrobia</taxon>
        <taxon>Thermomicrobiales</taxon>
        <taxon>Thermomicrobiaceae</taxon>
        <taxon>Thermomicrobium</taxon>
    </lineage>
</organism>
<reference evidence="1" key="1">
    <citation type="journal article" date="2020" name="mSystems">
        <title>Genome- and Community-Level Interaction Insights into Carbon Utilization and Element Cycling Functions of Hydrothermarchaeota in Hydrothermal Sediment.</title>
        <authorList>
            <person name="Zhou Z."/>
            <person name="Liu Y."/>
            <person name="Xu W."/>
            <person name="Pan J."/>
            <person name="Luo Z.H."/>
            <person name="Li M."/>
        </authorList>
    </citation>
    <scope>NUCLEOTIDE SEQUENCE [LARGE SCALE GENOMIC DNA]</scope>
    <source>
        <strain evidence="1">SpSt-222</strain>
    </source>
</reference>
<gene>
    <name evidence="1" type="ORF">ENP47_12500</name>
</gene>
<comment type="caution">
    <text evidence="1">The sequence shown here is derived from an EMBL/GenBank/DDBJ whole genome shotgun (WGS) entry which is preliminary data.</text>
</comment>
<accession>A0A7C1JVW6</accession>
<dbReference type="EMBL" id="DSJL01000011">
    <property type="protein sequence ID" value="HEF66399.1"/>
    <property type="molecule type" value="Genomic_DNA"/>
</dbReference>